<dbReference type="GO" id="GO:0004222">
    <property type="term" value="F:metalloendopeptidase activity"/>
    <property type="evidence" value="ECO:0007669"/>
    <property type="project" value="InterPro"/>
</dbReference>
<evidence type="ECO:0000256" key="9">
    <source>
        <dbReference type="ARBA" id="ARBA00023049"/>
    </source>
</evidence>
<evidence type="ECO:0000256" key="5">
    <source>
        <dbReference type="ARBA" id="ARBA00022723"/>
    </source>
</evidence>
<keyword evidence="3" id="KW-0964">Secreted</keyword>
<keyword evidence="5" id="KW-0479">Metal-binding</keyword>
<dbReference type="PANTHER" id="PTHR13062:SF9">
    <property type="entry name" value="MICROBIAL COLLAGENASE"/>
    <property type="match status" value="1"/>
</dbReference>
<dbReference type="Gene3D" id="3.40.30.160">
    <property type="entry name" value="Collagenase ColT, N-terminal domain"/>
    <property type="match status" value="1"/>
</dbReference>
<evidence type="ECO:0000256" key="2">
    <source>
        <dbReference type="ARBA" id="ARBA00004613"/>
    </source>
</evidence>
<dbReference type="VEuPathDB" id="FungiDB:H310_12510"/>
<dbReference type="OrthoDB" id="10524389at2759"/>
<feature type="domain" description="Peptidase M9 collagenase N-terminal" evidence="12">
    <location>
        <begin position="97"/>
        <end position="277"/>
    </location>
</feature>
<accession>A0A024THL0</accession>
<evidence type="ECO:0000313" key="13">
    <source>
        <dbReference type="EMBL" id="ETV93459.1"/>
    </source>
</evidence>
<evidence type="ECO:0000256" key="7">
    <source>
        <dbReference type="ARBA" id="ARBA00022801"/>
    </source>
</evidence>
<evidence type="ECO:0000256" key="8">
    <source>
        <dbReference type="ARBA" id="ARBA00022833"/>
    </source>
</evidence>
<keyword evidence="9" id="KW-0482">Metalloprotease</keyword>
<sequence length="452" mass="47961">MKLFAAVLVASAAASKQSVTTLATDERSELAKWGEQFGPTAAVLPRATENRTALPARLRPPVQAEQAQLRRSYEDAKPMDAHPRPSMAGVKGVQAVCSTSTFASAQGSALVAAVKAATTDCINSLFSVSGADAYSIFREAQMVSVADALRSAAATYQGNNSGSTAQLVLFLRAGYYVHYYDSSVGAYGTALSTAIKGALDTFFANSRAFDVTDANGETLSDAVTLIDSAEENARYLSVIKRLLNGYNSSYDASWWMLNAVNNVYTVLFRGHQVPAFVSAVAADRSVLDTLYNFANTHKNLLGGTQSYLVSNAGRELGRFLGDAAIRPTVKPLVVGLLGQSSITGPTAPLWVGLAEMTDSYDKAACADYNTCDLSARLISAVLTSTYTCSSSIRILAQDMTASELSSSCNSLLSQDAYFHSVARDNGPVANDYGTTIEVVVFDSSTDYQTYAG</sequence>
<keyword evidence="6 11" id="KW-0732">Signal</keyword>
<proteinExistence type="predicted"/>
<dbReference type="PANTHER" id="PTHR13062">
    <property type="entry name" value="COLLAGENASE"/>
    <property type="match status" value="1"/>
</dbReference>
<protein>
    <recommendedName>
        <fullName evidence="12">Peptidase M9 collagenase N-terminal domain-containing protein</fullName>
    </recommendedName>
</protein>
<keyword evidence="7" id="KW-0378">Hydrolase</keyword>
<dbReference type="PRINTS" id="PR00931">
    <property type="entry name" value="MICOLLPTASE"/>
</dbReference>
<dbReference type="GeneID" id="20089560"/>
<dbReference type="InterPro" id="IPR002169">
    <property type="entry name" value="Peptidase_M9A/M9B"/>
</dbReference>
<evidence type="ECO:0000256" key="6">
    <source>
        <dbReference type="ARBA" id="ARBA00022729"/>
    </source>
</evidence>
<keyword evidence="4" id="KW-0645">Protease</keyword>
<feature type="chain" id="PRO_5001534341" description="Peptidase M9 collagenase N-terminal domain-containing protein" evidence="11">
    <location>
        <begin position="19"/>
        <end position="452"/>
    </location>
</feature>
<dbReference type="GO" id="GO:0006508">
    <property type="term" value="P:proteolysis"/>
    <property type="evidence" value="ECO:0007669"/>
    <property type="project" value="UniProtKB-KW"/>
</dbReference>
<name>A0A024THL0_9STRA</name>
<evidence type="ECO:0000256" key="1">
    <source>
        <dbReference type="ARBA" id="ARBA00001947"/>
    </source>
</evidence>
<dbReference type="RefSeq" id="XP_008877801.1">
    <property type="nucleotide sequence ID" value="XM_008879579.1"/>
</dbReference>
<organism evidence="13">
    <name type="scientific">Aphanomyces invadans</name>
    <dbReference type="NCBI Taxonomy" id="157072"/>
    <lineage>
        <taxon>Eukaryota</taxon>
        <taxon>Sar</taxon>
        <taxon>Stramenopiles</taxon>
        <taxon>Oomycota</taxon>
        <taxon>Saprolegniomycetes</taxon>
        <taxon>Saprolegniales</taxon>
        <taxon>Verrucalvaceae</taxon>
        <taxon>Aphanomyces</taxon>
    </lineage>
</organism>
<dbReference type="GO" id="GO:0005576">
    <property type="term" value="C:extracellular region"/>
    <property type="evidence" value="ECO:0007669"/>
    <property type="project" value="UniProtKB-SubCell"/>
</dbReference>
<dbReference type="AlphaFoldDB" id="A0A024THL0"/>
<evidence type="ECO:0000256" key="11">
    <source>
        <dbReference type="SAM" id="SignalP"/>
    </source>
</evidence>
<evidence type="ECO:0000256" key="3">
    <source>
        <dbReference type="ARBA" id="ARBA00022525"/>
    </source>
</evidence>
<evidence type="ECO:0000256" key="4">
    <source>
        <dbReference type="ARBA" id="ARBA00022670"/>
    </source>
</evidence>
<evidence type="ECO:0000259" key="12">
    <source>
        <dbReference type="Pfam" id="PF08453"/>
    </source>
</evidence>
<dbReference type="Pfam" id="PF01752">
    <property type="entry name" value="Peptidase_M9"/>
    <property type="match status" value="1"/>
</dbReference>
<dbReference type="GO" id="GO:0008270">
    <property type="term" value="F:zinc ion binding"/>
    <property type="evidence" value="ECO:0007669"/>
    <property type="project" value="InterPro"/>
</dbReference>
<keyword evidence="10" id="KW-0865">Zymogen</keyword>
<gene>
    <name evidence="13" type="ORF">H310_12510</name>
</gene>
<dbReference type="Pfam" id="PF08453">
    <property type="entry name" value="Peptidase_M9_N"/>
    <property type="match status" value="1"/>
</dbReference>
<comment type="subcellular location">
    <subcellularLocation>
        <location evidence="2">Secreted</location>
    </subcellularLocation>
</comment>
<comment type="cofactor">
    <cofactor evidence="1">
        <name>Zn(2+)</name>
        <dbReference type="ChEBI" id="CHEBI:29105"/>
    </cofactor>
</comment>
<keyword evidence="8" id="KW-0862">Zinc</keyword>
<feature type="signal peptide" evidence="11">
    <location>
        <begin position="1"/>
        <end position="18"/>
    </location>
</feature>
<reference evidence="13" key="1">
    <citation type="submission" date="2013-12" db="EMBL/GenBank/DDBJ databases">
        <title>The Genome Sequence of Aphanomyces invadans NJM9701.</title>
        <authorList>
            <consortium name="The Broad Institute Genomics Platform"/>
            <person name="Russ C."/>
            <person name="Tyler B."/>
            <person name="van West P."/>
            <person name="Dieguez-Uribeondo J."/>
            <person name="Young S.K."/>
            <person name="Zeng Q."/>
            <person name="Gargeya S."/>
            <person name="Fitzgerald M."/>
            <person name="Abouelleil A."/>
            <person name="Alvarado L."/>
            <person name="Chapman S.B."/>
            <person name="Gainer-Dewar J."/>
            <person name="Goldberg J."/>
            <person name="Griggs A."/>
            <person name="Gujja S."/>
            <person name="Hansen M."/>
            <person name="Howarth C."/>
            <person name="Imamovic A."/>
            <person name="Ireland A."/>
            <person name="Larimer J."/>
            <person name="McCowan C."/>
            <person name="Murphy C."/>
            <person name="Pearson M."/>
            <person name="Poon T.W."/>
            <person name="Priest M."/>
            <person name="Roberts A."/>
            <person name="Saif S."/>
            <person name="Shea T."/>
            <person name="Sykes S."/>
            <person name="Wortman J."/>
            <person name="Nusbaum C."/>
            <person name="Birren B."/>
        </authorList>
    </citation>
    <scope>NUCLEOTIDE SEQUENCE [LARGE SCALE GENOMIC DNA]</scope>
    <source>
        <strain evidence="13">NJM9701</strain>
    </source>
</reference>
<dbReference type="EMBL" id="KI913991">
    <property type="protein sequence ID" value="ETV93459.1"/>
    <property type="molecule type" value="Genomic_DNA"/>
</dbReference>
<dbReference type="InterPro" id="IPR013661">
    <property type="entry name" value="Peptidase_M9_N_dom"/>
</dbReference>
<evidence type="ECO:0000256" key="10">
    <source>
        <dbReference type="ARBA" id="ARBA00023145"/>
    </source>
</evidence>